<gene>
    <name evidence="1" type="ORF">PBY51_021107</name>
</gene>
<evidence type="ECO:0000313" key="2">
    <source>
        <dbReference type="Proteomes" id="UP001346869"/>
    </source>
</evidence>
<sequence>MRTRKALSSPNWIQMAVFVQGRRRHRHWECGEGNDSERAGVQLNRSEVTATGLAVSRVCGPCGPGHTCALGH</sequence>
<dbReference type="EMBL" id="JAUZQC010000014">
    <property type="protein sequence ID" value="KAK5859555.1"/>
    <property type="molecule type" value="Genomic_DNA"/>
</dbReference>
<evidence type="ECO:0000313" key="1">
    <source>
        <dbReference type="EMBL" id="KAK5859555.1"/>
    </source>
</evidence>
<dbReference type="Proteomes" id="UP001346869">
    <property type="component" value="Unassembled WGS sequence"/>
</dbReference>
<reference evidence="1 2" key="2">
    <citation type="journal article" date="2023" name="Mol. Biol. Evol.">
        <title>Genomics of Secondarily Temperate Adaptation in the Only Non-Antarctic Icefish.</title>
        <authorList>
            <person name="Rivera-Colon A.G."/>
            <person name="Rayamajhi N."/>
            <person name="Minhas B.F."/>
            <person name="Madrigal G."/>
            <person name="Bilyk K.T."/>
            <person name="Yoon V."/>
            <person name="Hune M."/>
            <person name="Gregory S."/>
            <person name="Cheng C.H.C."/>
            <person name="Catchen J.M."/>
        </authorList>
    </citation>
    <scope>NUCLEOTIDE SEQUENCE [LARGE SCALE GENOMIC DNA]</scope>
    <source>
        <strain evidence="1">JMC-PN-2008</strain>
    </source>
</reference>
<accession>A0AAN7XH83</accession>
<reference evidence="1 2" key="1">
    <citation type="journal article" date="2023" name="Genes (Basel)">
        <title>Chromosome-Level Genome Assembly and Circadian Gene Repertoire of the Patagonia Blennie Eleginops maclovinus-The Closest Ancestral Proxy of Antarctic Cryonotothenioids.</title>
        <authorList>
            <person name="Cheng C.C."/>
            <person name="Rivera-Colon A.G."/>
            <person name="Minhas B.F."/>
            <person name="Wilson L."/>
            <person name="Rayamajhi N."/>
            <person name="Vargas-Chacoff L."/>
            <person name="Catchen J.M."/>
        </authorList>
    </citation>
    <scope>NUCLEOTIDE SEQUENCE [LARGE SCALE GENOMIC DNA]</scope>
    <source>
        <strain evidence="1">JMC-PN-2008</strain>
    </source>
</reference>
<keyword evidence="2" id="KW-1185">Reference proteome</keyword>
<organism evidence="1 2">
    <name type="scientific">Eleginops maclovinus</name>
    <name type="common">Patagonian blennie</name>
    <name type="synonym">Eleginus maclovinus</name>
    <dbReference type="NCBI Taxonomy" id="56733"/>
    <lineage>
        <taxon>Eukaryota</taxon>
        <taxon>Metazoa</taxon>
        <taxon>Chordata</taxon>
        <taxon>Craniata</taxon>
        <taxon>Vertebrata</taxon>
        <taxon>Euteleostomi</taxon>
        <taxon>Actinopterygii</taxon>
        <taxon>Neopterygii</taxon>
        <taxon>Teleostei</taxon>
        <taxon>Neoteleostei</taxon>
        <taxon>Acanthomorphata</taxon>
        <taxon>Eupercaria</taxon>
        <taxon>Perciformes</taxon>
        <taxon>Notothenioidei</taxon>
        <taxon>Eleginopidae</taxon>
        <taxon>Eleginops</taxon>
    </lineage>
</organism>
<name>A0AAN7XH83_ELEMC</name>
<protein>
    <submittedName>
        <fullName evidence="1">Uncharacterized protein</fullName>
    </submittedName>
</protein>
<comment type="caution">
    <text evidence="1">The sequence shown here is derived from an EMBL/GenBank/DDBJ whole genome shotgun (WGS) entry which is preliminary data.</text>
</comment>
<dbReference type="AlphaFoldDB" id="A0AAN7XH83"/>
<proteinExistence type="predicted"/>